<keyword evidence="11 12" id="KW-0407">Ion channel</keyword>
<proteinExistence type="inferred from homology"/>
<comment type="similarity">
    <text evidence="2 12">Belongs to the amiloride-sensitive sodium channel (TC 1.A.6) family.</text>
</comment>
<keyword evidence="9" id="KW-0472">Membrane</keyword>
<dbReference type="PANTHER" id="PTHR11690:SF237">
    <property type="entry name" value="PICKPOCKET 16-RELATED"/>
    <property type="match status" value="1"/>
</dbReference>
<keyword evidence="8 12" id="KW-0406">Ion transport</keyword>
<evidence type="ECO:0000256" key="6">
    <source>
        <dbReference type="ARBA" id="ARBA00022989"/>
    </source>
</evidence>
<keyword evidence="5 12" id="KW-0812">Transmembrane</keyword>
<keyword evidence="7" id="KW-0915">Sodium</keyword>
<evidence type="ECO:0000256" key="8">
    <source>
        <dbReference type="ARBA" id="ARBA00023065"/>
    </source>
</evidence>
<dbReference type="Gene3D" id="2.60.470.10">
    <property type="entry name" value="Acid-sensing ion channels like domains"/>
    <property type="match status" value="1"/>
</dbReference>
<dbReference type="Proteomes" id="UP000694872">
    <property type="component" value="Unplaced"/>
</dbReference>
<sequence>MIWNKFIIDPTFTVVETTHYPTSKIPFPAVIVCDTEMVYGPSTNNIKDILRLRGFQNEQIDDFFRSLTDIKLIGYEIQPHVKKMHSILESLGYTYNDLLNTFKKPCEVLIEKCVWRSKLINCSEMFRTVLTYLGYCCKFDLTYFSLHAEEGTNFAGGTEITEGLDITVNTDKYFSSGNKSDGYASLYVIDKDDKITILDNAITITSGAYFDATITVWLMDSSADVKALSLSNRKCFLDTDLKTGATSYQNCMMNLVMKKIIEYCQCIPFNFEASILSVEDFPACSWGRLNCVYDSLEFIQGNIREVVSHNDCYQNCDYIEYETEVEYLKRDRTIRIPRTNSRVTVHFEDNSCMKYRREVLYTWDQMLGMYW</sequence>
<gene>
    <name evidence="13" type="primary">LOC106125104</name>
</gene>
<keyword evidence="6" id="KW-1133">Transmembrane helix</keyword>
<evidence type="ECO:0000256" key="4">
    <source>
        <dbReference type="ARBA" id="ARBA00022461"/>
    </source>
</evidence>
<dbReference type="GO" id="GO:0015280">
    <property type="term" value="F:ligand-gated sodium channel activity"/>
    <property type="evidence" value="ECO:0007669"/>
    <property type="project" value="TreeGrafter"/>
</dbReference>
<evidence type="ECO:0000313" key="13">
    <source>
        <dbReference type="RefSeq" id="XP_013177638.1"/>
    </source>
</evidence>
<evidence type="ECO:0000256" key="5">
    <source>
        <dbReference type="ARBA" id="ARBA00022692"/>
    </source>
</evidence>
<dbReference type="Pfam" id="PF00858">
    <property type="entry name" value="ASC"/>
    <property type="match status" value="1"/>
</dbReference>
<dbReference type="GO" id="GO:0005886">
    <property type="term" value="C:plasma membrane"/>
    <property type="evidence" value="ECO:0007669"/>
    <property type="project" value="TreeGrafter"/>
</dbReference>
<keyword evidence="3 12" id="KW-0813">Transport</keyword>
<dbReference type="GeneID" id="106125104"/>
<reference evidence="13" key="1">
    <citation type="submission" date="2025-08" db="UniProtKB">
        <authorList>
            <consortium name="RefSeq"/>
        </authorList>
    </citation>
    <scope>IDENTIFICATION</scope>
</reference>
<evidence type="ECO:0000256" key="12">
    <source>
        <dbReference type="RuleBase" id="RU000679"/>
    </source>
</evidence>
<comment type="subcellular location">
    <subcellularLocation>
        <location evidence="1">Membrane</location>
        <topology evidence="1">Multi-pass membrane protein</topology>
    </subcellularLocation>
</comment>
<evidence type="ECO:0000256" key="3">
    <source>
        <dbReference type="ARBA" id="ARBA00022448"/>
    </source>
</evidence>
<dbReference type="AlphaFoldDB" id="A0AAJ6ZRC6"/>
<evidence type="ECO:0000256" key="10">
    <source>
        <dbReference type="ARBA" id="ARBA00023201"/>
    </source>
</evidence>
<dbReference type="PANTHER" id="PTHR11690">
    <property type="entry name" value="AMILORIDE-SENSITIVE SODIUM CHANNEL-RELATED"/>
    <property type="match status" value="1"/>
</dbReference>
<dbReference type="InterPro" id="IPR001873">
    <property type="entry name" value="ENaC"/>
</dbReference>
<evidence type="ECO:0000256" key="7">
    <source>
        <dbReference type="ARBA" id="ARBA00023053"/>
    </source>
</evidence>
<evidence type="ECO:0000256" key="1">
    <source>
        <dbReference type="ARBA" id="ARBA00004141"/>
    </source>
</evidence>
<keyword evidence="4 12" id="KW-0894">Sodium channel</keyword>
<name>A0AAJ6ZRC6_PAPXU</name>
<dbReference type="KEGG" id="pxu:106125104"/>
<keyword evidence="10 12" id="KW-0739">Sodium transport</keyword>
<protein>
    <submittedName>
        <fullName evidence="13">Sodium channel protein Nach-like</fullName>
    </submittedName>
</protein>
<dbReference type="RefSeq" id="XP_013177638.1">
    <property type="nucleotide sequence ID" value="XM_013322184.1"/>
</dbReference>
<organism evidence="13">
    <name type="scientific">Papilio xuthus</name>
    <name type="common">Asian swallowtail butterfly</name>
    <dbReference type="NCBI Taxonomy" id="66420"/>
    <lineage>
        <taxon>Eukaryota</taxon>
        <taxon>Metazoa</taxon>
        <taxon>Ecdysozoa</taxon>
        <taxon>Arthropoda</taxon>
        <taxon>Hexapoda</taxon>
        <taxon>Insecta</taxon>
        <taxon>Pterygota</taxon>
        <taxon>Neoptera</taxon>
        <taxon>Endopterygota</taxon>
        <taxon>Lepidoptera</taxon>
        <taxon>Glossata</taxon>
        <taxon>Ditrysia</taxon>
        <taxon>Papilionoidea</taxon>
        <taxon>Papilionidae</taxon>
        <taxon>Papilioninae</taxon>
        <taxon>Papilio</taxon>
    </lineage>
</organism>
<evidence type="ECO:0000256" key="2">
    <source>
        <dbReference type="ARBA" id="ARBA00007193"/>
    </source>
</evidence>
<accession>A0AAJ6ZRC6</accession>
<evidence type="ECO:0000256" key="9">
    <source>
        <dbReference type="ARBA" id="ARBA00023136"/>
    </source>
</evidence>
<evidence type="ECO:0000256" key="11">
    <source>
        <dbReference type="ARBA" id="ARBA00023303"/>
    </source>
</evidence>